<dbReference type="Gene3D" id="2.40.10.10">
    <property type="entry name" value="Trypsin-like serine proteases"/>
    <property type="match status" value="1"/>
</dbReference>
<protein>
    <recommendedName>
        <fullName evidence="3">Peptidase S1 domain-containing protein</fullName>
    </recommendedName>
</protein>
<evidence type="ECO:0000313" key="4">
    <source>
        <dbReference type="EMBL" id="CAL8087494.1"/>
    </source>
</evidence>
<keyword evidence="5" id="KW-1185">Reference proteome</keyword>
<keyword evidence="1" id="KW-0812">Transmembrane</keyword>
<keyword evidence="1" id="KW-0472">Membrane</keyword>
<keyword evidence="2" id="KW-0732">Signal</keyword>
<evidence type="ECO:0000313" key="5">
    <source>
        <dbReference type="Proteomes" id="UP001642540"/>
    </source>
</evidence>
<evidence type="ECO:0000256" key="2">
    <source>
        <dbReference type="SAM" id="SignalP"/>
    </source>
</evidence>
<evidence type="ECO:0000259" key="3">
    <source>
        <dbReference type="Pfam" id="PF00089"/>
    </source>
</evidence>
<feature type="transmembrane region" description="Helical" evidence="1">
    <location>
        <begin position="151"/>
        <end position="169"/>
    </location>
</feature>
<dbReference type="PROSITE" id="PS00134">
    <property type="entry name" value="TRYPSIN_HIS"/>
    <property type="match status" value="1"/>
</dbReference>
<comment type="caution">
    <text evidence="4">The sequence shown here is derived from an EMBL/GenBank/DDBJ whole genome shotgun (WGS) entry which is preliminary data.</text>
</comment>
<reference evidence="4 5" key="1">
    <citation type="submission" date="2024-08" db="EMBL/GenBank/DDBJ databases">
        <authorList>
            <person name="Cucini C."/>
            <person name="Frati F."/>
        </authorList>
    </citation>
    <scope>NUCLEOTIDE SEQUENCE [LARGE SCALE GENOMIC DNA]</scope>
</reference>
<dbReference type="Proteomes" id="UP001642540">
    <property type="component" value="Unassembled WGS sequence"/>
</dbReference>
<proteinExistence type="predicted"/>
<dbReference type="InterPro" id="IPR018114">
    <property type="entry name" value="TRYPSIN_HIS"/>
</dbReference>
<organism evidence="4 5">
    <name type="scientific">Orchesella dallaii</name>
    <dbReference type="NCBI Taxonomy" id="48710"/>
    <lineage>
        <taxon>Eukaryota</taxon>
        <taxon>Metazoa</taxon>
        <taxon>Ecdysozoa</taxon>
        <taxon>Arthropoda</taxon>
        <taxon>Hexapoda</taxon>
        <taxon>Collembola</taxon>
        <taxon>Entomobryomorpha</taxon>
        <taxon>Entomobryoidea</taxon>
        <taxon>Orchesellidae</taxon>
        <taxon>Orchesellinae</taxon>
        <taxon>Orchesella</taxon>
    </lineage>
</organism>
<evidence type="ECO:0000256" key="1">
    <source>
        <dbReference type="SAM" id="Phobius"/>
    </source>
</evidence>
<feature type="signal peptide" evidence="2">
    <location>
        <begin position="1"/>
        <end position="21"/>
    </location>
</feature>
<feature type="chain" id="PRO_5046453829" description="Peptidase S1 domain-containing protein" evidence="2">
    <location>
        <begin position="22"/>
        <end position="190"/>
    </location>
</feature>
<dbReference type="InterPro" id="IPR009003">
    <property type="entry name" value="Peptidase_S1_PA"/>
</dbReference>
<accession>A0ABP1Q9K1</accession>
<gene>
    <name evidence="4" type="ORF">ODALV1_LOCUS6761</name>
</gene>
<sequence>MKNLLLVSMGIFALFGKSALAQYHCSRVQCLPANRECDEFFGGHHVTVREESKDADCAGEHGVGKLVYCCNSQYDAALKRADMAKTNELKSMKNLARSLVGAETNEYPHQVQFNTRGSCGGTVYNKNWIITAAHCVRYGNDPNNYRAKSRVVDIAIFSFLMNLLLAILIERSLKRFFTLSFFRTIAPHVQ</sequence>
<dbReference type="InterPro" id="IPR043504">
    <property type="entry name" value="Peptidase_S1_PA_chymotrypsin"/>
</dbReference>
<feature type="domain" description="Peptidase S1" evidence="3">
    <location>
        <begin position="102"/>
        <end position="142"/>
    </location>
</feature>
<name>A0ABP1Q9K1_9HEXA</name>
<dbReference type="InterPro" id="IPR001254">
    <property type="entry name" value="Trypsin_dom"/>
</dbReference>
<dbReference type="Pfam" id="PF00089">
    <property type="entry name" value="Trypsin"/>
    <property type="match status" value="1"/>
</dbReference>
<dbReference type="SUPFAM" id="SSF50494">
    <property type="entry name" value="Trypsin-like serine proteases"/>
    <property type="match status" value="1"/>
</dbReference>
<keyword evidence="1" id="KW-1133">Transmembrane helix</keyword>
<dbReference type="EMBL" id="CAXLJM020000021">
    <property type="protein sequence ID" value="CAL8087494.1"/>
    <property type="molecule type" value="Genomic_DNA"/>
</dbReference>